<feature type="compositionally biased region" description="Pro residues" evidence="7">
    <location>
        <begin position="1"/>
        <end position="17"/>
    </location>
</feature>
<dbReference type="RefSeq" id="WP_377289539.1">
    <property type="nucleotide sequence ID" value="NZ_JBHSBM010000021.1"/>
</dbReference>
<evidence type="ECO:0000256" key="5">
    <source>
        <dbReference type="ARBA" id="ARBA00023136"/>
    </source>
</evidence>
<feature type="compositionally biased region" description="Low complexity" evidence="7">
    <location>
        <begin position="18"/>
        <end position="30"/>
    </location>
</feature>
<evidence type="ECO:0000313" key="8">
    <source>
        <dbReference type="EMBL" id="MFC4060363.1"/>
    </source>
</evidence>
<dbReference type="InterPro" id="IPR004960">
    <property type="entry name" value="LipA_acyltrans"/>
</dbReference>
<dbReference type="CDD" id="cd07984">
    <property type="entry name" value="LPLAT_LABLAT-like"/>
    <property type="match status" value="1"/>
</dbReference>
<dbReference type="Proteomes" id="UP001595850">
    <property type="component" value="Unassembled WGS sequence"/>
</dbReference>
<dbReference type="PANTHER" id="PTHR30606">
    <property type="entry name" value="LIPID A BIOSYNTHESIS LAUROYL ACYLTRANSFERASE"/>
    <property type="match status" value="1"/>
</dbReference>
<organism evidence="8 9">
    <name type="scientific">Planomonospora corallina</name>
    <dbReference type="NCBI Taxonomy" id="1806052"/>
    <lineage>
        <taxon>Bacteria</taxon>
        <taxon>Bacillati</taxon>
        <taxon>Actinomycetota</taxon>
        <taxon>Actinomycetes</taxon>
        <taxon>Streptosporangiales</taxon>
        <taxon>Streptosporangiaceae</taxon>
        <taxon>Planomonospora</taxon>
    </lineage>
</organism>
<keyword evidence="3" id="KW-0997">Cell inner membrane</keyword>
<proteinExistence type="predicted"/>
<evidence type="ECO:0000256" key="1">
    <source>
        <dbReference type="ARBA" id="ARBA00004533"/>
    </source>
</evidence>
<keyword evidence="9" id="KW-1185">Reference proteome</keyword>
<reference evidence="9" key="1">
    <citation type="journal article" date="2019" name="Int. J. Syst. Evol. Microbiol.">
        <title>The Global Catalogue of Microorganisms (GCM) 10K type strain sequencing project: providing services to taxonomists for standard genome sequencing and annotation.</title>
        <authorList>
            <consortium name="The Broad Institute Genomics Platform"/>
            <consortium name="The Broad Institute Genome Sequencing Center for Infectious Disease"/>
            <person name="Wu L."/>
            <person name="Ma J."/>
        </authorList>
    </citation>
    <scope>NUCLEOTIDE SEQUENCE [LARGE SCALE GENOMIC DNA]</scope>
    <source>
        <strain evidence="9">TBRC 4489</strain>
    </source>
</reference>
<sequence>MTDTPPAPSPQPSPQQSPRPSSGPSSGPEPSARPRRPAPSGPSLSDRLVAAGFGAGWALVPHLPERLVARGFEAAADRLWRGRGPSVRRLEANLARVRGASPGDPAVRELSRAGMRSYFRYFHEVFRLPSVPKAEILARTHVTGAERIFDNLERGRGVVLALPHMGNWDAAGAWLVASGHPFTTVAERLRPESLFRRYTAFREGLGMEVLPLTGGDGQNFGTLAQRLRSGRPVALPAERDLTAKGIEVAFFGAATRVPAGPALLAVHTGAALLPAITYFHGRDWGLDIHEEIEVPAEGTRQERAAAVAQSLAAVFEKGIAEHPEDWHMLQRLWLEDLEPRS</sequence>
<keyword evidence="6 8" id="KW-0012">Acyltransferase</keyword>
<keyword evidence="4" id="KW-0808">Transferase</keyword>
<dbReference type="Pfam" id="PF03279">
    <property type="entry name" value="Lip_A_acyltrans"/>
    <property type="match status" value="1"/>
</dbReference>
<dbReference type="GO" id="GO:0016746">
    <property type="term" value="F:acyltransferase activity"/>
    <property type="evidence" value="ECO:0007669"/>
    <property type="project" value="UniProtKB-KW"/>
</dbReference>
<protein>
    <submittedName>
        <fullName evidence="8">Phosphatidylinositol mannoside acyltransferase</fullName>
    </submittedName>
</protein>
<feature type="region of interest" description="Disordered" evidence="7">
    <location>
        <begin position="1"/>
        <end position="46"/>
    </location>
</feature>
<evidence type="ECO:0000256" key="2">
    <source>
        <dbReference type="ARBA" id="ARBA00022475"/>
    </source>
</evidence>
<dbReference type="EMBL" id="JBHSBM010000021">
    <property type="protein sequence ID" value="MFC4060363.1"/>
    <property type="molecule type" value="Genomic_DNA"/>
</dbReference>
<evidence type="ECO:0000313" key="9">
    <source>
        <dbReference type="Proteomes" id="UP001595850"/>
    </source>
</evidence>
<accession>A0ABV8I830</accession>
<keyword evidence="5" id="KW-0472">Membrane</keyword>
<comment type="caution">
    <text evidence="8">The sequence shown here is derived from an EMBL/GenBank/DDBJ whole genome shotgun (WGS) entry which is preliminary data.</text>
</comment>
<comment type="subcellular location">
    <subcellularLocation>
        <location evidence="1">Cell inner membrane</location>
    </subcellularLocation>
</comment>
<evidence type="ECO:0000256" key="3">
    <source>
        <dbReference type="ARBA" id="ARBA00022519"/>
    </source>
</evidence>
<evidence type="ECO:0000256" key="7">
    <source>
        <dbReference type="SAM" id="MobiDB-lite"/>
    </source>
</evidence>
<evidence type="ECO:0000256" key="6">
    <source>
        <dbReference type="ARBA" id="ARBA00023315"/>
    </source>
</evidence>
<gene>
    <name evidence="8" type="ORF">ACFOWE_18825</name>
</gene>
<name>A0ABV8I830_9ACTN</name>
<keyword evidence="2" id="KW-1003">Cell membrane</keyword>
<dbReference type="NCBIfam" id="NF005919">
    <property type="entry name" value="PRK07920.1"/>
    <property type="match status" value="1"/>
</dbReference>
<dbReference type="PANTHER" id="PTHR30606:SF10">
    <property type="entry name" value="PHOSPHATIDYLINOSITOL MANNOSIDE ACYLTRANSFERASE"/>
    <property type="match status" value="1"/>
</dbReference>
<evidence type="ECO:0000256" key="4">
    <source>
        <dbReference type="ARBA" id="ARBA00022679"/>
    </source>
</evidence>